<proteinExistence type="predicted"/>
<dbReference type="RefSeq" id="WP_344960368.1">
    <property type="nucleotide sequence ID" value="NZ_BAAAXZ010000007.1"/>
</dbReference>
<dbReference type="EMBL" id="BAAAXZ010000007">
    <property type="protein sequence ID" value="GAA2909533.1"/>
    <property type="molecule type" value="Genomic_DNA"/>
</dbReference>
<organism evidence="2 3">
    <name type="scientific">Streptomyces thioluteus</name>
    <dbReference type="NCBI Taxonomy" id="66431"/>
    <lineage>
        <taxon>Bacteria</taxon>
        <taxon>Bacillati</taxon>
        <taxon>Actinomycetota</taxon>
        <taxon>Actinomycetes</taxon>
        <taxon>Kitasatosporales</taxon>
        <taxon>Streptomycetaceae</taxon>
        <taxon>Streptomyces</taxon>
    </lineage>
</organism>
<evidence type="ECO:0000313" key="2">
    <source>
        <dbReference type="EMBL" id="GAA2909533.1"/>
    </source>
</evidence>
<feature type="signal peptide" evidence="1">
    <location>
        <begin position="1"/>
        <end position="25"/>
    </location>
</feature>
<keyword evidence="3" id="KW-1185">Reference proteome</keyword>
<protein>
    <recommendedName>
        <fullName evidence="4">Lipoprotein</fullName>
    </recommendedName>
</protein>
<reference evidence="2 3" key="1">
    <citation type="journal article" date="2019" name="Int. J. Syst. Evol. Microbiol.">
        <title>The Global Catalogue of Microorganisms (GCM) 10K type strain sequencing project: providing services to taxonomists for standard genome sequencing and annotation.</title>
        <authorList>
            <consortium name="The Broad Institute Genomics Platform"/>
            <consortium name="The Broad Institute Genome Sequencing Center for Infectious Disease"/>
            <person name="Wu L."/>
            <person name="Ma J."/>
        </authorList>
    </citation>
    <scope>NUCLEOTIDE SEQUENCE [LARGE SCALE GENOMIC DNA]</scope>
    <source>
        <strain evidence="2 3">JCM 4087</strain>
    </source>
</reference>
<gene>
    <name evidence="2" type="ORF">GCM10020221_01920</name>
</gene>
<evidence type="ECO:0000256" key="1">
    <source>
        <dbReference type="SAM" id="SignalP"/>
    </source>
</evidence>
<feature type="chain" id="PRO_5046650430" description="Lipoprotein" evidence="1">
    <location>
        <begin position="26"/>
        <end position="172"/>
    </location>
</feature>
<keyword evidence="1" id="KW-0732">Signal</keyword>
<dbReference type="Proteomes" id="UP001501102">
    <property type="component" value="Unassembled WGS sequence"/>
</dbReference>
<evidence type="ECO:0000313" key="3">
    <source>
        <dbReference type="Proteomes" id="UP001501102"/>
    </source>
</evidence>
<sequence length="172" mass="18095">MAMSHAWKTLAVGALLVLASCAGFASTAAARPVPNAASAAAGAAAVDDEMPFAVEKFEYPGAAKILQERGITLRKGDGRILLADCSASHDVMVKSRTGQKDFCFMVKGKQGYLTMELPDAYGILTQDHPVRATIRGEAKDTVVNAPKNEYTPLGEAGDAGKRSVLLEIRVTG</sequence>
<comment type="caution">
    <text evidence="2">The sequence shown here is derived from an EMBL/GenBank/DDBJ whole genome shotgun (WGS) entry which is preliminary data.</text>
</comment>
<accession>A0ABN3WBN5</accession>
<evidence type="ECO:0008006" key="4">
    <source>
        <dbReference type="Google" id="ProtNLM"/>
    </source>
</evidence>
<name>A0ABN3WBN5_STRTU</name>